<dbReference type="GO" id="GO:0006355">
    <property type="term" value="P:regulation of DNA-templated transcription"/>
    <property type="evidence" value="ECO:0007669"/>
    <property type="project" value="UniProtKB-UniRule"/>
</dbReference>
<dbReference type="Gene3D" id="3.30.70.260">
    <property type="match status" value="2"/>
</dbReference>
<dbReference type="PROSITE" id="PS51671">
    <property type="entry name" value="ACT"/>
    <property type="match status" value="1"/>
</dbReference>
<dbReference type="PANTHER" id="PTHR34875">
    <property type="entry name" value="UPF0237 PROTEIN MJ1558"/>
    <property type="match status" value="1"/>
</dbReference>
<protein>
    <recommendedName>
        <fullName evidence="1">Glycine cleavage system transcriptional repressor</fullName>
    </recommendedName>
</protein>
<dbReference type="Proteomes" id="UP000307790">
    <property type="component" value="Unassembled WGS sequence"/>
</dbReference>
<dbReference type="SUPFAM" id="SSF55021">
    <property type="entry name" value="ACT-like"/>
    <property type="match status" value="2"/>
</dbReference>
<comment type="subcellular location">
    <subcellularLocation>
        <location evidence="1">Cytoplasm</location>
    </subcellularLocation>
</comment>
<dbReference type="InterPro" id="IPR002912">
    <property type="entry name" value="ACT_dom"/>
</dbReference>
<evidence type="ECO:0000259" key="2">
    <source>
        <dbReference type="PROSITE" id="PS51671"/>
    </source>
</evidence>
<organism evidence="3 4">
    <name type="scientific">Thalassotalea litorea</name>
    <dbReference type="NCBI Taxonomy" id="2020715"/>
    <lineage>
        <taxon>Bacteria</taxon>
        <taxon>Pseudomonadati</taxon>
        <taxon>Pseudomonadota</taxon>
        <taxon>Gammaproteobacteria</taxon>
        <taxon>Alteromonadales</taxon>
        <taxon>Colwelliaceae</taxon>
        <taxon>Thalassotalea</taxon>
    </lineage>
</organism>
<accession>A0A5R9ID79</accession>
<keyword evidence="1" id="KW-0678">Repressor</keyword>
<dbReference type="InterPro" id="IPR045865">
    <property type="entry name" value="ACT-like_dom_sf"/>
</dbReference>
<dbReference type="InterPro" id="IPR050990">
    <property type="entry name" value="UPF0237/GcvR_regulator"/>
</dbReference>
<comment type="caution">
    <text evidence="3">The sequence shown here is derived from an EMBL/GenBank/DDBJ whole genome shotgun (WGS) entry which is preliminary data.</text>
</comment>
<sequence>MNQSLVFTAIGKDKTGIVSELTKLVWQFGCNIDDSRMGIFGDQFSIIMLVSGTKSAINQLEVRLPLLAHSMQLLTIIQRTHSLGAEISVDQVTVEFSGNDAPGILKEVTEFFARRDLDLISLRSKADKITEKISSQLIFKLNDDPDFERLMPDFNHLCERLAITGKLLHS</sequence>
<dbReference type="PANTHER" id="PTHR34875:SF5">
    <property type="entry name" value="GLYCINE CLEAVAGE SYSTEM TRANSCRIPTIONAL REPRESSOR"/>
    <property type="match status" value="1"/>
</dbReference>
<dbReference type="InterPro" id="IPR016867">
    <property type="entry name" value="GcvR"/>
</dbReference>
<name>A0A5R9ID79_9GAMM</name>
<dbReference type="GO" id="GO:0005737">
    <property type="term" value="C:cytoplasm"/>
    <property type="evidence" value="ECO:0007669"/>
    <property type="project" value="UniProtKB-SubCell"/>
</dbReference>
<dbReference type="EMBL" id="VCBC01000017">
    <property type="protein sequence ID" value="TLU61313.1"/>
    <property type="molecule type" value="Genomic_DNA"/>
</dbReference>
<dbReference type="PIRSF" id="PIRSF028103">
    <property type="entry name" value="GcvR"/>
    <property type="match status" value="1"/>
</dbReference>
<gene>
    <name evidence="3" type="ORF">FE810_14985</name>
</gene>
<keyword evidence="1" id="KW-0963">Cytoplasm</keyword>
<evidence type="ECO:0000313" key="3">
    <source>
        <dbReference type="EMBL" id="TLU61313.1"/>
    </source>
</evidence>
<keyword evidence="4" id="KW-1185">Reference proteome</keyword>
<dbReference type="RefSeq" id="WP_138321122.1">
    <property type="nucleotide sequence ID" value="NZ_VCBC01000017.1"/>
</dbReference>
<dbReference type="Pfam" id="PF13740">
    <property type="entry name" value="ACT_6"/>
    <property type="match status" value="1"/>
</dbReference>
<keyword evidence="1" id="KW-0804">Transcription</keyword>
<evidence type="ECO:0000313" key="4">
    <source>
        <dbReference type="Proteomes" id="UP000307790"/>
    </source>
</evidence>
<dbReference type="AlphaFoldDB" id="A0A5R9ID79"/>
<proteinExistence type="predicted"/>
<reference evidence="3 4" key="1">
    <citation type="submission" date="2019-05" db="EMBL/GenBank/DDBJ databases">
        <title>Genome sequences of Thalassotalea litorea 1K03283.</title>
        <authorList>
            <person name="Zhang D."/>
        </authorList>
    </citation>
    <scope>NUCLEOTIDE SEQUENCE [LARGE SCALE GENOMIC DNA]</scope>
    <source>
        <strain evidence="3 4">MCCC 1K03283</strain>
    </source>
</reference>
<feature type="domain" description="ACT" evidence="2">
    <location>
        <begin position="93"/>
        <end position="170"/>
    </location>
</feature>
<evidence type="ECO:0000256" key="1">
    <source>
        <dbReference type="PIRNR" id="PIRNR028103"/>
    </source>
</evidence>
<dbReference type="OrthoDB" id="5814713at2"/>
<dbReference type="Pfam" id="PF01842">
    <property type="entry name" value="ACT"/>
    <property type="match status" value="1"/>
</dbReference>